<protein>
    <recommendedName>
        <fullName evidence="2">C2H2-type domain-containing protein</fullName>
    </recommendedName>
</protein>
<organism evidence="3 4">
    <name type="scientific">Aspergillus glaucus CBS 516.65</name>
    <dbReference type="NCBI Taxonomy" id="1160497"/>
    <lineage>
        <taxon>Eukaryota</taxon>
        <taxon>Fungi</taxon>
        <taxon>Dikarya</taxon>
        <taxon>Ascomycota</taxon>
        <taxon>Pezizomycotina</taxon>
        <taxon>Eurotiomycetes</taxon>
        <taxon>Eurotiomycetidae</taxon>
        <taxon>Eurotiales</taxon>
        <taxon>Aspergillaceae</taxon>
        <taxon>Aspergillus</taxon>
        <taxon>Aspergillus subgen. Aspergillus</taxon>
    </lineage>
</organism>
<name>A0A1L9VWF8_ASPGL</name>
<evidence type="ECO:0000313" key="3">
    <source>
        <dbReference type="EMBL" id="OJJ88242.1"/>
    </source>
</evidence>
<feature type="region of interest" description="Disordered" evidence="1">
    <location>
        <begin position="17"/>
        <end position="47"/>
    </location>
</feature>
<feature type="region of interest" description="Disordered" evidence="1">
    <location>
        <begin position="301"/>
        <end position="491"/>
    </location>
</feature>
<feature type="region of interest" description="Disordered" evidence="1">
    <location>
        <begin position="75"/>
        <end position="227"/>
    </location>
</feature>
<evidence type="ECO:0000256" key="1">
    <source>
        <dbReference type="SAM" id="MobiDB-lite"/>
    </source>
</evidence>
<evidence type="ECO:0000313" key="4">
    <source>
        <dbReference type="Proteomes" id="UP000184300"/>
    </source>
</evidence>
<sequence length="589" mass="64328">MSAEDYESTANYWSQPSFALGAPNGYPDAQTQHARQSSTPGYDGHMDMDSFALAQSALESSVTYRPQNAYPYMSPYGSFFPPAPIPAQPHQQHQQYYQPPPQQRPPQRPQSTAPTGFRGHHPSTISAQAPIPATSHPPHTQPTFARSAPAFAPGPAPPAQQRPPPAAPAPAQRPPAPPQPRAPPASNPNNDVKRRRIEHGGQAKGTSKHDLSGYSYQPFHPTNGTVLRDRNDIIRPFDKKDAAEKTAYDPKTIARDILVASGRHPTEPALNHHLSRLRDIFNLVDNTADLQTIRWDIVDTPNMQVRPSQPTNPETAIKPMPPPPVTTQPPIANGQPPAQQAHPASHSAAPPRPPPTAPPRDQPQPIAATTHPTPPSHPPAVSVPVPQPQQQQKQQEQQQQEQQQKKPRPKQPQSRPQTPASVPKQSPVPLVQVQPPKPSPRPQKLQAISLPQLPSSPAKSNKSTPSQSARQGRLSKKSKQPETMAGKKSAPKVEVSILLSAPPVSYPVYACEWQNCQSELHNLELLRHHLLKSHIPYTITCSWSGCDCNDPMAAAELFNHVKSNHLDPLAWKLGDGPSVPQTGETNIML</sequence>
<feature type="compositionally biased region" description="Polar residues" evidence="1">
    <location>
        <begin position="452"/>
        <end position="470"/>
    </location>
</feature>
<dbReference type="PROSITE" id="PS00028">
    <property type="entry name" value="ZINC_FINGER_C2H2_1"/>
    <property type="match status" value="1"/>
</dbReference>
<dbReference type="GeneID" id="34461742"/>
<feature type="domain" description="C2H2-type" evidence="2">
    <location>
        <begin position="511"/>
        <end position="534"/>
    </location>
</feature>
<feature type="compositionally biased region" description="Polar residues" evidence="1">
    <location>
        <begin position="29"/>
        <end position="40"/>
    </location>
</feature>
<evidence type="ECO:0000259" key="2">
    <source>
        <dbReference type="PROSITE" id="PS00028"/>
    </source>
</evidence>
<dbReference type="OrthoDB" id="5424797at2759"/>
<feature type="compositionally biased region" description="Pro residues" evidence="1">
    <location>
        <begin position="98"/>
        <end position="108"/>
    </location>
</feature>
<dbReference type="RefSeq" id="XP_022404918.1">
    <property type="nucleotide sequence ID" value="XM_022545481.1"/>
</dbReference>
<feature type="compositionally biased region" description="Pro residues" evidence="1">
    <location>
        <begin position="152"/>
        <end position="186"/>
    </location>
</feature>
<feature type="compositionally biased region" description="Low complexity" evidence="1">
    <location>
        <begin position="335"/>
        <end position="349"/>
    </location>
</feature>
<keyword evidence="4" id="KW-1185">Reference proteome</keyword>
<feature type="compositionally biased region" description="Low complexity" evidence="1">
    <location>
        <begin position="379"/>
        <end position="402"/>
    </location>
</feature>
<dbReference type="EMBL" id="KV878889">
    <property type="protein sequence ID" value="OJJ88242.1"/>
    <property type="molecule type" value="Genomic_DNA"/>
</dbReference>
<reference evidence="4" key="1">
    <citation type="journal article" date="2017" name="Genome Biol.">
        <title>Comparative genomics reveals high biological diversity and specific adaptations in the industrially and medically important fungal genus Aspergillus.</title>
        <authorList>
            <person name="de Vries R.P."/>
            <person name="Riley R."/>
            <person name="Wiebenga A."/>
            <person name="Aguilar-Osorio G."/>
            <person name="Amillis S."/>
            <person name="Uchima C.A."/>
            <person name="Anderluh G."/>
            <person name="Asadollahi M."/>
            <person name="Askin M."/>
            <person name="Barry K."/>
            <person name="Battaglia E."/>
            <person name="Bayram O."/>
            <person name="Benocci T."/>
            <person name="Braus-Stromeyer S.A."/>
            <person name="Caldana C."/>
            <person name="Canovas D."/>
            <person name="Cerqueira G.C."/>
            <person name="Chen F."/>
            <person name="Chen W."/>
            <person name="Choi C."/>
            <person name="Clum A."/>
            <person name="Dos Santos R.A."/>
            <person name="Damasio A.R."/>
            <person name="Diallinas G."/>
            <person name="Emri T."/>
            <person name="Fekete E."/>
            <person name="Flipphi M."/>
            <person name="Freyberg S."/>
            <person name="Gallo A."/>
            <person name="Gournas C."/>
            <person name="Habgood R."/>
            <person name="Hainaut M."/>
            <person name="Harispe M.L."/>
            <person name="Henrissat B."/>
            <person name="Hilden K.S."/>
            <person name="Hope R."/>
            <person name="Hossain A."/>
            <person name="Karabika E."/>
            <person name="Karaffa L."/>
            <person name="Karanyi Z."/>
            <person name="Krasevec N."/>
            <person name="Kuo A."/>
            <person name="Kusch H."/>
            <person name="LaButti K."/>
            <person name="Lagendijk E.L."/>
            <person name="Lapidus A."/>
            <person name="Levasseur A."/>
            <person name="Lindquist E."/>
            <person name="Lipzen A."/>
            <person name="Logrieco A.F."/>
            <person name="MacCabe A."/>
            <person name="Maekelae M.R."/>
            <person name="Malavazi I."/>
            <person name="Melin P."/>
            <person name="Meyer V."/>
            <person name="Mielnichuk N."/>
            <person name="Miskei M."/>
            <person name="Molnar A.P."/>
            <person name="Mule G."/>
            <person name="Ngan C.Y."/>
            <person name="Orejas M."/>
            <person name="Orosz E."/>
            <person name="Ouedraogo J.P."/>
            <person name="Overkamp K.M."/>
            <person name="Park H.-S."/>
            <person name="Perrone G."/>
            <person name="Piumi F."/>
            <person name="Punt P.J."/>
            <person name="Ram A.F."/>
            <person name="Ramon A."/>
            <person name="Rauscher S."/>
            <person name="Record E."/>
            <person name="Riano-Pachon D.M."/>
            <person name="Robert V."/>
            <person name="Roehrig J."/>
            <person name="Ruller R."/>
            <person name="Salamov A."/>
            <person name="Salih N.S."/>
            <person name="Samson R.A."/>
            <person name="Sandor E."/>
            <person name="Sanguinetti M."/>
            <person name="Schuetze T."/>
            <person name="Sepcic K."/>
            <person name="Shelest E."/>
            <person name="Sherlock G."/>
            <person name="Sophianopoulou V."/>
            <person name="Squina F.M."/>
            <person name="Sun H."/>
            <person name="Susca A."/>
            <person name="Todd R.B."/>
            <person name="Tsang A."/>
            <person name="Unkles S.E."/>
            <person name="van de Wiele N."/>
            <person name="van Rossen-Uffink D."/>
            <person name="Oliveira J.V."/>
            <person name="Vesth T.C."/>
            <person name="Visser J."/>
            <person name="Yu J.-H."/>
            <person name="Zhou M."/>
            <person name="Andersen M.R."/>
            <person name="Archer D.B."/>
            <person name="Baker S.E."/>
            <person name="Benoit I."/>
            <person name="Brakhage A.A."/>
            <person name="Braus G.H."/>
            <person name="Fischer R."/>
            <person name="Frisvad J.C."/>
            <person name="Goldman G.H."/>
            <person name="Houbraken J."/>
            <person name="Oakley B."/>
            <person name="Pocsi I."/>
            <person name="Scazzocchio C."/>
            <person name="Seiboth B."/>
            <person name="vanKuyk P.A."/>
            <person name="Wortman J."/>
            <person name="Dyer P.S."/>
            <person name="Grigoriev I.V."/>
        </authorList>
    </citation>
    <scope>NUCLEOTIDE SEQUENCE [LARGE SCALE GENOMIC DNA]</scope>
    <source>
        <strain evidence="4">CBS 516.65</strain>
    </source>
</reference>
<feature type="compositionally biased region" description="Low complexity" evidence="1">
    <location>
        <begin position="411"/>
        <end position="434"/>
    </location>
</feature>
<feature type="compositionally biased region" description="Pro residues" evidence="1">
    <location>
        <begin position="350"/>
        <end position="362"/>
    </location>
</feature>
<dbReference type="AlphaFoldDB" id="A0A1L9VWF8"/>
<feature type="compositionally biased region" description="Polar residues" evidence="1">
    <location>
        <begin position="301"/>
        <end position="314"/>
    </location>
</feature>
<dbReference type="Proteomes" id="UP000184300">
    <property type="component" value="Unassembled WGS sequence"/>
</dbReference>
<dbReference type="STRING" id="1160497.A0A1L9VWF8"/>
<proteinExistence type="predicted"/>
<dbReference type="VEuPathDB" id="FungiDB:ASPGLDRAFT_41763"/>
<dbReference type="InterPro" id="IPR013087">
    <property type="entry name" value="Znf_C2H2_type"/>
</dbReference>
<accession>A0A1L9VWF8</accession>
<feature type="compositionally biased region" description="Low complexity" evidence="1">
    <location>
        <begin position="88"/>
        <end position="97"/>
    </location>
</feature>
<gene>
    <name evidence="3" type="ORF">ASPGLDRAFT_41763</name>
</gene>